<evidence type="ECO:0000313" key="3">
    <source>
        <dbReference type="Proteomes" id="UP001054902"/>
    </source>
</evidence>
<proteinExistence type="predicted"/>
<name>A0AAD3H9N9_9STRA</name>
<dbReference type="Pfam" id="PF13843">
    <property type="entry name" value="DDE_Tnp_1_7"/>
    <property type="match status" value="1"/>
</dbReference>
<keyword evidence="3" id="KW-1185">Reference proteome</keyword>
<evidence type="ECO:0000313" key="2">
    <source>
        <dbReference type="EMBL" id="GFH55787.1"/>
    </source>
</evidence>
<dbReference type="EMBL" id="BLLK01000051">
    <property type="protein sequence ID" value="GFH55787.1"/>
    <property type="molecule type" value="Genomic_DNA"/>
</dbReference>
<comment type="caution">
    <text evidence="2">The sequence shown here is derived from an EMBL/GenBank/DDBJ whole genome shotgun (WGS) entry which is preliminary data.</text>
</comment>
<gene>
    <name evidence="2" type="ORF">CTEN210_12263</name>
</gene>
<organism evidence="2 3">
    <name type="scientific">Chaetoceros tenuissimus</name>
    <dbReference type="NCBI Taxonomy" id="426638"/>
    <lineage>
        <taxon>Eukaryota</taxon>
        <taxon>Sar</taxon>
        <taxon>Stramenopiles</taxon>
        <taxon>Ochrophyta</taxon>
        <taxon>Bacillariophyta</taxon>
        <taxon>Coscinodiscophyceae</taxon>
        <taxon>Chaetocerotophycidae</taxon>
        <taxon>Chaetocerotales</taxon>
        <taxon>Chaetocerotaceae</taxon>
        <taxon>Chaetoceros</taxon>
    </lineage>
</organism>
<evidence type="ECO:0000259" key="1">
    <source>
        <dbReference type="Pfam" id="PF13843"/>
    </source>
</evidence>
<feature type="domain" description="PiggyBac transposable element-derived protein" evidence="1">
    <location>
        <begin position="291"/>
        <end position="604"/>
    </location>
</feature>
<protein>
    <recommendedName>
        <fullName evidence="1">PiggyBac transposable element-derived protein domain-containing protein</fullName>
    </recommendedName>
</protein>
<reference evidence="2 3" key="1">
    <citation type="journal article" date="2021" name="Sci. Rep.">
        <title>The genome of the diatom Chaetoceros tenuissimus carries an ancient integrated fragment of an extant virus.</title>
        <authorList>
            <person name="Hongo Y."/>
            <person name="Kimura K."/>
            <person name="Takaki Y."/>
            <person name="Yoshida Y."/>
            <person name="Baba S."/>
            <person name="Kobayashi G."/>
            <person name="Nagasaki K."/>
            <person name="Hano T."/>
            <person name="Tomaru Y."/>
        </authorList>
    </citation>
    <scope>NUCLEOTIDE SEQUENCE [LARGE SCALE GENOMIC DNA]</scope>
    <source>
        <strain evidence="2 3">NIES-3715</strain>
    </source>
</reference>
<accession>A0AAD3H9N9</accession>
<sequence length="779" mass="88113">MSSNGPPSVVQTVACPSASTVSGISGESSITAAASSSRSGIVTNGEISEIQSLIERMELVDMNGDGGDSDVEGDELNCCHTIRKYSEMEPDVEDAIDGEEFATEMNGPKKSRMLKLTATGSTTIIGEVAEDGVSGDNNVKLPKREENWIPPPVKVDKGEIPFDQVDNPGGWDEYYFRPKFNKAGKYMGHYLPTGAKPVPKDENGNRTCGGWTFHYDGFKNEEFPYRSGATTANLFPEERKGFLDINILKKLGLTKERIDSVDALFFYQLILPICDVKRSGIDNDPRTSYYSKVANFTNGYAGQQGLQSGYGHHFKSTNPPELIHFDGVLFHDGVLGGSNGAIYRRFDTSNVMYSREVSHSITLTRFHEIKRTIKLCNNDAAPKRGEAGYNPAYKYTMIYDTIVHNVNAITAKADDDQTLDESTWGHGGYGEKGTGLTGRLYGKKVPKGGQVVIVMDSSRLRPRAILHRNKIYKELYPEEKRGWTANGPFEFKYLCDRIYEMVDGTDGNEKKIFRTKPCVTADNYFQNCKVAEYIGEKQMGAIFTSSRNSLPKEIKTEYLQKEKTDAKNRPAKIARFSQPIIAVKDDNEKNFQQVHVSFQSTSSCNISTVNALNEVYNFVELRERGRKDDKRYWGIEMNQARRLYLSTYGNIDVLDHHIKNNHIFYLSWKYWHSPKNHGLALAEAVAYDIYLEVCEGKLDPDWKVEKPVSSWEFRNRLSIQQLKYDPKHMKYPGDEQFRANTALPRAKRMDRPDKKGNVNENTIEAAHRRGFYKRLRRLG</sequence>
<dbReference type="InterPro" id="IPR029526">
    <property type="entry name" value="PGBD"/>
</dbReference>
<dbReference type="Proteomes" id="UP001054902">
    <property type="component" value="Unassembled WGS sequence"/>
</dbReference>
<dbReference type="AlphaFoldDB" id="A0AAD3H9N9"/>